<organism evidence="6 7">
    <name type="scientific">Trapa natans</name>
    <name type="common">Water chestnut</name>
    <dbReference type="NCBI Taxonomy" id="22666"/>
    <lineage>
        <taxon>Eukaryota</taxon>
        <taxon>Viridiplantae</taxon>
        <taxon>Streptophyta</taxon>
        <taxon>Embryophyta</taxon>
        <taxon>Tracheophyta</taxon>
        <taxon>Spermatophyta</taxon>
        <taxon>Magnoliopsida</taxon>
        <taxon>eudicotyledons</taxon>
        <taxon>Gunneridae</taxon>
        <taxon>Pentapetalae</taxon>
        <taxon>rosids</taxon>
        <taxon>malvids</taxon>
        <taxon>Myrtales</taxon>
        <taxon>Lythraceae</taxon>
        <taxon>Trapa</taxon>
    </lineage>
</organism>
<dbReference type="EMBL" id="JAXQNO010000013">
    <property type="protein sequence ID" value="KAK4785786.1"/>
    <property type="molecule type" value="Genomic_DNA"/>
</dbReference>
<dbReference type="PROSITE" id="PS51294">
    <property type="entry name" value="HTH_MYB"/>
    <property type="match status" value="1"/>
</dbReference>
<sequence>MSPIFERSYRRCPKEGALTNSQTAAVNRIDRCGEVLHALQDFTRPRSLMQLLTFSSPSETVHPFLSHLVRAQLSLSFSSLPHTLHSLLLSSPRSLLHHGLGLHHQVPPLLRFRQELPGDCISEIMKGAGIRDTFISMDMEDKKNIFTSYPAEVDRHVSFLTAFEDEVIGAEHAFLGHECDKDLVGGHLGFETYDLQKCFSVGNIPSALEYDEIINGDAVGSTLNVGEEAEREFFDGMMQGVDERMHEYKPMPNTSDKHCLVGYSTYKTAGESCLRKKPVPQNEFMALCGSDFEADVSGTSSEISCNGSRNDQNSAIFDKMTVKELQETFRVMFGRETMVSDKYWLKQRLLFGLQNCSRLEENLNLVKYCMASDEDEEKNMPGSACIQDDGSLVDDKSKEIGSKFLTTFWSGFAEAGTSSQEKRDGGLLVKGKRPHRPPRRYIEESMEPKARSSSSRRCGTFNKVSKVKPVVVKPPRQAPRQPMHKGTGAMIAMDEAEPFNGACIQVPFGLPVEEELVKEPPSSLALTIVSCLDSDNCPSNQSTISNERSDTECLSISTVLEESISKAGWLVRTDIQKGKRRRKHHIPWTQPEVMKLIEGISQLGVGRWSKIKKLLFSSSKHRTSVDLKDKWRNLVKASCTQLRKKKKGLQGQKHLTHQAPEHVLRRVRELTKL</sequence>
<dbReference type="Proteomes" id="UP001346149">
    <property type="component" value="Unassembled WGS sequence"/>
</dbReference>
<comment type="caution">
    <text evidence="6">The sequence shown here is derived from an EMBL/GenBank/DDBJ whole genome shotgun (WGS) entry which is preliminary data.</text>
</comment>
<evidence type="ECO:0000256" key="3">
    <source>
        <dbReference type="SAM" id="MobiDB-lite"/>
    </source>
</evidence>
<dbReference type="AlphaFoldDB" id="A0AAN7LG16"/>
<accession>A0AAN7LG16</accession>
<comment type="subcellular location">
    <subcellularLocation>
        <location evidence="1">Nucleus</location>
    </subcellularLocation>
</comment>
<evidence type="ECO:0000256" key="1">
    <source>
        <dbReference type="ARBA" id="ARBA00004123"/>
    </source>
</evidence>
<dbReference type="Gene3D" id="1.10.246.220">
    <property type="match status" value="1"/>
</dbReference>
<keyword evidence="7" id="KW-1185">Reference proteome</keyword>
<dbReference type="CDD" id="cd11660">
    <property type="entry name" value="SANT_TRF"/>
    <property type="match status" value="1"/>
</dbReference>
<dbReference type="PROSITE" id="PS50090">
    <property type="entry name" value="MYB_LIKE"/>
    <property type="match status" value="1"/>
</dbReference>
<evidence type="ECO:0000313" key="7">
    <source>
        <dbReference type="Proteomes" id="UP001346149"/>
    </source>
</evidence>
<proteinExistence type="predicted"/>
<feature type="compositionally biased region" description="Basic and acidic residues" evidence="3">
    <location>
        <begin position="440"/>
        <end position="450"/>
    </location>
</feature>
<feature type="domain" description="Myb-like" evidence="4">
    <location>
        <begin position="587"/>
        <end position="635"/>
    </location>
</feature>
<evidence type="ECO:0000256" key="2">
    <source>
        <dbReference type="ARBA" id="ARBA00023242"/>
    </source>
</evidence>
<name>A0AAN7LG16_TRANT</name>
<evidence type="ECO:0000259" key="4">
    <source>
        <dbReference type="PROSITE" id="PS50090"/>
    </source>
</evidence>
<evidence type="ECO:0000259" key="5">
    <source>
        <dbReference type="PROSITE" id="PS51294"/>
    </source>
</evidence>
<keyword evidence="2" id="KW-0539">Nucleus</keyword>
<dbReference type="PANTHER" id="PTHR47122:SF8">
    <property type="entry name" value="MYB-LIKE DOMAIN-CONTAINING PROTEIN"/>
    <property type="match status" value="1"/>
</dbReference>
<protein>
    <submittedName>
        <fullName evidence="6">Uncharacterized protein</fullName>
    </submittedName>
</protein>
<dbReference type="PANTHER" id="PTHR47122">
    <property type="entry name" value="MYB-LIKE DNA-BINDING DOMAIN CONTAINING PROTEIN, EXPRESSED"/>
    <property type="match status" value="1"/>
</dbReference>
<feature type="domain" description="HTH myb-type" evidence="5">
    <location>
        <begin position="580"/>
        <end position="639"/>
    </location>
</feature>
<feature type="region of interest" description="Disordered" evidence="3">
    <location>
        <begin position="417"/>
        <end position="458"/>
    </location>
</feature>
<dbReference type="InterPro" id="IPR017930">
    <property type="entry name" value="Myb_dom"/>
</dbReference>
<feature type="compositionally biased region" description="Basic residues" evidence="3">
    <location>
        <begin position="430"/>
        <end position="439"/>
    </location>
</feature>
<dbReference type="GO" id="GO:0005634">
    <property type="term" value="C:nucleus"/>
    <property type="evidence" value="ECO:0007669"/>
    <property type="project" value="UniProtKB-SubCell"/>
</dbReference>
<dbReference type="Pfam" id="PF00249">
    <property type="entry name" value="Myb_DNA-binding"/>
    <property type="match status" value="1"/>
</dbReference>
<dbReference type="InterPro" id="IPR001005">
    <property type="entry name" value="SANT/Myb"/>
</dbReference>
<evidence type="ECO:0000313" key="6">
    <source>
        <dbReference type="EMBL" id="KAK4785786.1"/>
    </source>
</evidence>
<dbReference type="SMART" id="SM00717">
    <property type="entry name" value="SANT"/>
    <property type="match status" value="1"/>
</dbReference>
<dbReference type="SUPFAM" id="SSF46689">
    <property type="entry name" value="Homeodomain-like"/>
    <property type="match status" value="1"/>
</dbReference>
<dbReference type="InterPro" id="IPR009057">
    <property type="entry name" value="Homeodomain-like_sf"/>
</dbReference>
<reference evidence="6 7" key="1">
    <citation type="journal article" date="2023" name="Hortic Res">
        <title>Pangenome of water caltrop reveals structural variations and asymmetric subgenome divergence after allopolyploidization.</title>
        <authorList>
            <person name="Zhang X."/>
            <person name="Chen Y."/>
            <person name="Wang L."/>
            <person name="Yuan Y."/>
            <person name="Fang M."/>
            <person name="Shi L."/>
            <person name="Lu R."/>
            <person name="Comes H.P."/>
            <person name="Ma Y."/>
            <person name="Chen Y."/>
            <person name="Huang G."/>
            <person name="Zhou Y."/>
            <person name="Zheng Z."/>
            <person name="Qiu Y."/>
        </authorList>
    </citation>
    <scope>NUCLEOTIDE SEQUENCE [LARGE SCALE GENOMIC DNA]</scope>
    <source>
        <strain evidence="6">F231</strain>
    </source>
</reference>
<gene>
    <name evidence="6" type="ORF">SAY86_002475</name>
</gene>